<feature type="domain" description="OmpA-like" evidence="2">
    <location>
        <begin position="15"/>
        <end position="125"/>
    </location>
</feature>
<evidence type="ECO:0000259" key="2">
    <source>
        <dbReference type="PROSITE" id="PS51123"/>
    </source>
</evidence>
<protein>
    <submittedName>
        <fullName evidence="3">OmpA family protein</fullName>
    </submittedName>
</protein>
<dbReference type="PROSITE" id="PS51257">
    <property type="entry name" value="PROKAR_LIPOPROTEIN"/>
    <property type="match status" value="1"/>
</dbReference>
<dbReference type="SUPFAM" id="SSF103088">
    <property type="entry name" value="OmpA-like"/>
    <property type="match status" value="1"/>
</dbReference>
<dbReference type="InterPro" id="IPR036737">
    <property type="entry name" value="OmpA-like_sf"/>
</dbReference>
<keyword evidence="4" id="KW-1185">Reference proteome</keyword>
<gene>
    <name evidence="3" type="ORF">OQ497_09790</name>
</gene>
<keyword evidence="1" id="KW-0472">Membrane</keyword>
<dbReference type="PROSITE" id="PS51123">
    <property type="entry name" value="OMPA_2"/>
    <property type="match status" value="1"/>
</dbReference>
<evidence type="ECO:0000313" key="3">
    <source>
        <dbReference type="EMBL" id="MCX2564250.1"/>
    </source>
</evidence>
<dbReference type="Proteomes" id="UP001301152">
    <property type="component" value="Unassembled WGS sequence"/>
</dbReference>
<evidence type="ECO:0000313" key="4">
    <source>
        <dbReference type="Proteomes" id="UP001301152"/>
    </source>
</evidence>
<dbReference type="Pfam" id="PF00691">
    <property type="entry name" value="OmpA"/>
    <property type="match status" value="1"/>
</dbReference>
<dbReference type="RefSeq" id="WP_086555533.1">
    <property type="nucleotide sequence ID" value="NZ_JAERKY010000001.1"/>
</dbReference>
<reference evidence="3 4" key="1">
    <citation type="submission" date="2022-11" db="EMBL/GenBank/DDBJ databases">
        <title>Genome sequencing of Acetobacter type strain.</title>
        <authorList>
            <person name="Heo J."/>
            <person name="Lee D."/>
            <person name="Han B.-H."/>
            <person name="Hong S.-B."/>
            <person name="Kwon S.-W."/>
        </authorList>
    </citation>
    <scope>NUCLEOTIDE SEQUENCE [LARGE SCALE GENOMIC DNA]</scope>
    <source>
        <strain evidence="3 4">KACC 21253</strain>
    </source>
</reference>
<dbReference type="Gene3D" id="3.30.1330.60">
    <property type="entry name" value="OmpA-like domain"/>
    <property type="match status" value="1"/>
</dbReference>
<evidence type="ECO:0000256" key="1">
    <source>
        <dbReference type="PROSITE-ProRule" id="PRU00473"/>
    </source>
</evidence>
<organism evidence="3 4">
    <name type="scientific">Acetobacter thailandicus</name>
    <dbReference type="NCBI Taxonomy" id="1502842"/>
    <lineage>
        <taxon>Bacteria</taxon>
        <taxon>Pseudomonadati</taxon>
        <taxon>Pseudomonadota</taxon>
        <taxon>Alphaproteobacteria</taxon>
        <taxon>Acetobacterales</taxon>
        <taxon>Acetobacteraceae</taxon>
        <taxon>Acetobacter</taxon>
    </lineage>
</organism>
<name>A0ABT3QG38_9PROT</name>
<comment type="caution">
    <text evidence="3">The sequence shown here is derived from an EMBL/GenBank/DDBJ whole genome shotgun (WGS) entry which is preliminary data.</text>
</comment>
<dbReference type="EMBL" id="JAPIUZ010000004">
    <property type="protein sequence ID" value="MCX2564250.1"/>
    <property type="molecule type" value="Genomic_DNA"/>
</dbReference>
<sequence length="125" mass="13306">MRRLFIALGLSLLAGCASKPPRKYVVFFSNNSVELDSAAQNVVSEAASLARQNPSGIVKVEGYAGVGNDLSADSLLAIQRAKLVRQQIIDDGVDAQRVVQMPRPPSNTEASAVGARRVEIELSAK</sequence>
<dbReference type="InterPro" id="IPR006665">
    <property type="entry name" value="OmpA-like"/>
</dbReference>
<accession>A0ABT3QG38</accession>
<proteinExistence type="predicted"/>